<dbReference type="InterPro" id="IPR018247">
    <property type="entry name" value="EF_Hand_1_Ca_BS"/>
</dbReference>
<name>A0ABX5Y1U4_9BACT</name>
<accession>A0ABX5Y1U4</accession>
<dbReference type="InterPro" id="IPR036439">
    <property type="entry name" value="Dockerin_dom_sf"/>
</dbReference>
<protein>
    <recommendedName>
        <fullName evidence="3">Dockerin type I repeat protein</fullName>
    </recommendedName>
</protein>
<evidence type="ECO:0000313" key="2">
    <source>
        <dbReference type="Proteomes" id="UP000318081"/>
    </source>
</evidence>
<dbReference type="InterPro" id="IPR002105">
    <property type="entry name" value="Dockerin_1_rpt"/>
</dbReference>
<dbReference type="Proteomes" id="UP000318081">
    <property type="component" value="Chromosome"/>
</dbReference>
<dbReference type="Pfam" id="PF00404">
    <property type="entry name" value="Dockerin_1"/>
    <property type="match status" value="1"/>
</dbReference>
<gene>
    <name evidence="1" type="ORF">TBK1r_72770</name>
</gene>
<keyword evidence="2" id="KW-1185">Reference proteome</keyword>
<dbReference type="SUPFAM" id="SSF63446">
    <property type="entry name" value="Type I dockerin domain"/>
    <property type="match status" value="1"/>
</dbReference>
<dbReference type="Pfam" id="PF19671">
    <property type="entry name" value="DUF6174"/>
    <property type="match status" value="1"/>
</dbReference>
<dbReference type="InterPro" id="IPR046172">
    <property type="entry name" value="DUF6174"/>
</dbReference>
<dbReference type="EMBL" id="CP036432">
    <property type="protein sequence ID" value="QDV88245.1"/>
    <property type="molecule type" value="Genomic_DNA"/>
</dbReference>
<organism evidence="1 2">
    <name type="scientific">Stieleria magnilauensis</name>
    <dbReference type="NCBI Taxonomy" id="2527963"/>
    <lineage>
        <taxon>Bacteria</taxon>
        <taxon>Pseudomonadati</taxon>
        <taxon>Planctomycetota</taxon>
        <taxon>Planctomycetia</taxon>
        <taxon>Pirellulales</taxon>
        <taxon>Pirellulaceae</taxon>
        <taxon>Stieleria</taxon>
    </lineage>
</organism>
<dbReference type="RefSeq" id="WP_145220415.1">
    <property type="nucleotide sequence ID" value="NZ_CP036432.1"/>
</dbReference>
<evidence type="ECO:0008006" key="3">
    <source>
        <dbReference type="Google" id="ProtNLM"/>
    </source>
</evidence>
<dbReference type="PROSITE" id="PS00018">
    <property type="entry name" value="EF_HAND_1"/>
    <property type="match status" value="2"/>
</dbReference>
<sequence>MNRRRPLTVQSLESRLTMNAGAIACAGHHSFFNPRDTNGDQVVGPRDVLVVINALQVHGELAGNESQGDPPQCHVDTLAVDVNGDGMLSPADVLSVINWLQQNHQQRQELSAARETWSRNGPSDYVMVHQWGYSAFIPEVTTTVRAGVIATAVDENGNEKSHGGSFDAGLTVEAVFDLIEQELDQGHFRIEISYDPETGRPTRVYSDPMEWAADDESLFIVNSFIALA</sequence>
<evidence type="ECO:0000313" key="1">
    <source>
        <dbReference type="EMBL" id="QDV88245.1"/>
    </source>
</evidence>
<reference evidence="1 2" key="1">
    <citation type="submission" date="2019-02" db="EMBL/GenBank/DDBJ databases">
        <title>Deep-cultivation of Planctomycetes and their phenomic and genomic characterization uncovers novel biology.</title>
        <authorList>
            <person name="Wiegand S."/>
            <person name="Jogler M."/>
            <person name="Boedeker C."/>
            <person name="Pinto D."/>
            <person name="Vollmers J."/>
            <person name="Rivas-Marin E."/>
            <person name="Kohn T."/>
            <person name="Peeters S.H."/>
            <person name="Heuer A."/>
            <person name="Rast P."/>
            <person name="Oberbeckmann S."/>
            <person name="Bunk B."/>
            <person name="Jeske O."/>
            <person name="Meyerdierks A."/>
            <person name="Storesund J.E."/>
            <person name="Kallscheuer N."/>
            <person name="Luecker S."/>
            <person name="Lage O.M."/>
            <person name="Pohl T."/>
            <person name="Merkel B.J."/>
            <person name="Hornburger P."/>
            <person name="Mueller R.-W."/>
            <person name="Bruemmer F."/>
            <person name="Labrenz M."/>
            <person name="Spormann A.M."/>
            <person name="Op den Camp H."/>
            <person name="Overmann J."/>
            <person name="Amann R."/>
            <person name="Jetten M.S.M."/>
            <person name="Mascher T."/>
            <person name="Medema M.H."/>
            <person name="Devos D.P."/>
            <person name="Kaster A.-K."/>
            <person name="Ovreas L."/>
            <person name="Rohde M."/>
            <person name="Galperin M.Y."/>
            <person name="Jogler C."/>
        </authorList>
    </citation>
    <scope>NUCLEOTIDE SEQUENCE [LARGE SCALE GENOMIC DNA]</scope>
    <source>
        <strain evidence="1 2">TBK1r</strain>
    </source>
</reference>
<proteinExistence type="predicted"/>